<dbReference type="InterPro" id="IPR012337">
    <property type="entry name" value="RNaseH-like_sf"/>
</dbReference>
<feature type="compositionally biased region" description="Basic residues" evidence="6">
    <location>
        <begin position="156"/>
        <end position="177"/>
    </location>
</feature>
<dbReference type="AlphaFoldDB" id="A0A6I8U2W0"/>
<dbReference type="SUPFAM" id="SSF57716">
    <property type="entry name" value="Glucocorticoid receptor-like (DNA-binding domain)"/>
    <property type="match status" value="1"/>
</dbReference>
<proteinExistence type="predicted"/>
<evidence type="ECO:0000256" key="6">
    <source>
        <dbReference type="SAM" id="MobiDB-lite"/>
    </source>
</evidence>
<accession>A0A6I8U2W0</accession>
<evidence type="ECO:0000256" key="4">
    <source>
        <dbReference type="ARBA" id="ARBA00022833"/>
    </source>
</evidence>
<keyword evidence="4" id="KW-0862">Zinc</keyword>
<name>A0A6I8U2W0_AEDAE</name>
<reference evidence="7 8" key="1">
    <citation type="submission" date="2017-06" db="EMBL/GenBank/DDBJ databases">
        <title>Aedes aegypti genome working group (AGWG) sequencing and assembly.</title>
        <authorList>
            <consortium name="Aedes aegypti Genome Working Group (AGWG)"/>
            <person name="Matthews B.J."/>
        </authorList>
    </citation>
    <scope>NUCLEOTIDE SEQUENCE [LARGE SCALE GENOMIC DNA]</scope>
    <source>
        <strain evidence="7 8">LVP_AGWG</strain>
    </source>
</reference>
<dbReference type="SMART" id="SM00868">
    <property type="entry name" value="zf-AD"/>
    <property type="match status" value="1"/>
</dbReference>
<dbReference type="Proteomes" id="UP000008820">
    <property type="component" value="Chromosome 1"/>
</dbReference>
<dbReference type="GO" id="GO:0005634">
    <property type="term" value="C:nucleus"/>
    <property type="evidence" value="ECO:0007669"/>
    <property type="project" value="UniProtKB-SubCell"/>
</dbReference>
<keyword evidence="8" id="KW-1185">Reference proteome</keyword>
<dbReference type="GO" id="GO:0008270">
    <property type="term" value="F:zinc ion binding"/>
    <property type="evidence" value="ECO:0007669"/>
    <property type="project" value="UniProtKB-UniRule"/>
</dbReference>
<sequence length="909" mass="104457">MSEQLLCRTCCKQQEPGRSIYVPVIACGQSGVAISEMIYEVSDILVTLDPLLPQQICPDCLVKLVAAHGFRQMVISSNTRLQREHLVGMPQEEGDGTEDCEMVVIKEEAFDPDLQTEESNLYSLPEEEEEVDDDEEEVDDDEEEEWTKELVTEKVKKQKAKAGKTRKAKKQQPKKKRSTFTDIVLKECVERRGDRYYCVIDRSSGCQRSSSLDIDIGNFVKHCRSSHSIVAMTKGLFRHPDRDKEKTSVSPRQNKVKKRTFRCIAKECMMQIGERYYCIIDRNSKCNYSLLNVDLGNFIRHCREMHTTAAVAKGLFKAKSKEEEKLLIEKIEMKKLKTPETLRVHAKGGVEICGKAFIKNILKMVVQHRLPLDCFKWDAFRSILDVLAKPWDIDINARSITRAISLMAERIATGLRLELQHKLVSILIESTARHGQHYLVLSAQFEQDRLIQTRFLGAIQVHSHETIEQLHSSIFEILERYALEHGQIYGIVVENGTDMFLLRGKLPKAFEKTVNLEIGADSDGTDLARLEELLESLTTLLRNQFTVLRGPLRHLHLALNAILPETDPSISRILKFAHALHDSRLRQLFAANGASYPGTNTAYRWPAKYHMIRTISRQKQFITQLVQDHPELDFGESDWQYVTDFLEAFQPLYTLAKRMTQSRNYVFSEFYMQWLVTIKELRRSVRFGNNPLLKVLTESCARQVADLRQQVALTAGLLLDPRFNYIESVVFSGEQRDELKSYILNIWNRINALKPNSEANQIDEDSIKQEDKKDDDMDDFLSEMFGDPAEGSSKSKAIPLNSTVTPVLQQLKSLEIEPRQPHDYDVWNHWLQRSMSHAELFSVAMVVMSLPTNNICLERSYAALVLADRSDGLSEQTLDELLLIRLNRSLFEKAVLTMYDWKKVTRSQE</sequence>
<comment type="subcellular location">
    <subcellularLocation>
        <location evidence="1">Nucleus</location>
    </subcellularLocation>
</comment>
<dbReference type="Gene3D" id="3.40.1800.20">
    <property type="match status" value="1"/>
</dbReference>
<dbReference type="PANTHER" id="PTHR46481:SF10">
    <property type="entry name" value="ZINC FINGER BED DOMAIN-CONTAINING PROTEIN 39"/>
    <property type="match status" value="1"/>
</dbReference>
<evidence type="ECO:0000256" key="3">
    <source>
        <dbReference type="ARBA" id="ARBA00022771"/>
    </source>
</evidence>
<feature type="compositionally biased region" description="Acidic residues" evidence="6">
    <location>
        <begin position="125"/>
        <end position="146"/>
    </location>
</feature>
<dbReference type="PROSITE" id="PS51915">
    <property type="entry name" value="ZAD"/>
    <property type="match status" value="1"/>
</dbReference>
<evidence type="ECO:0000256" key="2">
    <source>
        <dbReference type="ARBA" id="ARBA00022723"/>
    </source>
</evidence>
<dbReference type="InterPro" id="IPR012934">
    <property type="entry name" value="Znf_AD"/>
</dbReference>
<gene>
    <name evidence="7" type="primary">110676020</name>
</gene>
<keyword evidence="5" id="KW-0539">Nucleus</keyword>
<dbReference type="OrthoDB" id="7762060at2759"/>
<evidence type="ECO:0000256" key="1">
    <source>
        <dbReference type="ARBA" id="ARBA00004123"/>
    </source>
</evidence>
<protein>
    <submittedName>
        <fullName evidence="7">Uncharacterized protein</fullName>
    </submittedName>
</protein>
<organism evidence="7 8">
    <name type="scientific">Aedes aegypti</name>
    <name type="common">Yellowfever mosquito</name>
    <name type="synonym">Culex aegypti</name>
    <dbReference type="NCBI Taxonomy" id="7159"/>
    <lineage>
        <taxon>Eukaryota</taxon>
        <taxon>Metazoa</taxon>
        <taxon>Ecdysozoa</taxon>
        <taxon>Arthropoda</taxon>
        <taxon>Hexapoda</taxon>
        <taxon>Insecta</taxon>
        <taxon>Pterygota</taxon>
        <taxon>Neoptera</taxon>
        <taxon>Endopterygota</taxon>
        <taxon>Diptera</taxon>
        <taxon>Nematocera</taxon>
        <taxon>Culicoidea</taxon>
        <taxon>Culicidae</taxon>
        <taxon>Culicinae</taxon>
        <taxon>Aedini</taxon>
        <taxon>Aedes</taxon>
        <taxon>Stegomyia</taxon>
    </lineage>
</organism>
<keyword evidence="3" id="KW-0863">Zinc-finger</keyword>
<feature type="region of interest" description="Disordered" evidence="6">
    <location>
        <begin position="115"/>
        <end position="177"/>
    </location>
</feature>
<dbReference type="SUPFAM" id="SSF53098">
    <property type="entry name" value="Ribonuclease H-like"/>
    <property type="match status" value="1"/>
</dbReference>
<dbReference type="Pfam" id="PF07776">
    <property type="entry name" value="zf-AD"/>
    <property type="match status" value="1"/>
</dbReference>
<dbReference type="EnsemblMetazoa" id="AAEL023574-RF">
    <property type="protein sequence ID" value="AAEL023574-PF"/>
    <property type="gene ID" value="AAEL023574"/>
</dbReference>
<keyword evidence="2" id="KW-0479">Metal-binding</keyword>
<evidence type="ECO:0000313" key="8">
    <source>
        <dbReference type="Proteomes" id="UP000008820"/>
    </source>
</evidence>
<evidence type="ECO:0000313" key="7">
    <source>
        <dbReference type="EnsemblMetazoa" id="AAEL023574-PF"/>
    </source>
</evidence>
<evidence type="ECO:0000256" key="5">
    <source>
        <dbReference type="ARBA" id="ARBA00023242"/>
    </source>
</evidence>
<dbReference type="InterPro" id="IPR052035">
    <property type="entry name" value="ZnF_BED_domain_contain"/>
</dbReference>
<dbReference type="PANTHER" id="PTHR46481">
    <property type="entry name" value="ZINC FINGER BED DOMAIN-CONTAINING PROTEIN 4"/>
    <property type="match status" value="1"/>
</dbReference>
<reference evidence="7" key="2">
    <citation type="submission" date="2020-05" db="UniProtKB">
        <authorList>
            <consortium name="EnsemblMetazoa"/>
        </authorList>
    </citation>
    <scope>IDENTIFICATION</scope>
    <source>
        <strain evidence="7">LVP_AGWG</strain>
    </source>
</reference>